<dbReference type="PANTHER" id="PTHR30273:SF2">
    <property type="entry name" value="PROTEIN FECR"/>
    <property type="match status" value="1"/>
</dbReference>
<feature type="transmembrane region" description="Helical" evidence="1">
    <location>
        <begin position="63"/>
        <end position="89"/>
    </location>
</feature>
<dbReference type="Pfam" id="PF16344">
    <property type="entry name" value="FecR_C"/>
    <property type="match status" value="1"/>
</dbReference>
<dbReference type="PIRSF" id="PIRSF018266">
    <property type="entry name" value="FecR"/>
    <property type="match status" value="1"/>
</dbReference>
<feature type="domain" description="Protein FecR C-terminal" evidence="3">
    <location>
        <begin position="301"/>
        <end position="369"/>
    </location>
</feature>
<evidence type="ECO:0000313" key="5">
    <source>
        <dbReference type="Proteomes" id="UP000270046"/>
    </source>
</evidence>
<protein>
    <submittedName>
        <fullName evidence="4">DUF4974 domain-containing protein</fullName>
    </submittedName>
</protein>
<dbReference type="KEGG" id="muh:HYN43_002420"/>
<dbReference type="InterPro" id="IPR006860">
    <property type="entry name" value="FecR"/>
</dbReference>
<dbReference type="Pfam" id="PF04773">
    <property type="entry name" value="FecR"/>
    <property type="match status" value="1"/>
</dbReference>
<accession>A0A494VHK7</accession>
<dbReference type="RefSeq" id="WP_119407936.1">
    <property type="nucleotide sequence ID" value="NZ_CP032869.1"/>
</dbReference>
<feature type="domain" description="FecR protein" evidence="2">
    <location>
        <begin position="163"/>
        <end position="259"/>
    </location>
</feature>
<keyword evidence="1" id="KW-0812">Transmembrane</keyword>
<dbReference type="Gene3D" id="2.60.120.1440">
    <property type="match status" value="1"/>
</dbReference>
<gene>
    <name evidence="4" type="ORF">HYN43_002420</name>
</gene>
<dbReference type="FunFam" id="2.60.120.1440:FF:000001">
    <property type="entry name" value="Putative anti-sigma factor"/>
    <property type="match status" value="1"/>
</dbReference>
<keyword evidence="1" id="KW-1133">Transmembrane helix</keyword>
<reference evidence="4 5" key="1">
    <citation type="submission" date="2018-10" db="EMBL/GenBank/DDBJ databases">
        <title>Genome sequencing of Mucilaginibacter sp. HYN0043.</title>
        <authorList>
            <person name="Kim M."/>
            <person name="Yi H."/>
        </authorList>
    </citation>
    <scope>NUCLEOTIDE SEQUENCE [LARGE SCALE GENOMIC DNA]</scope>
    <source>
        <strain evidence="4 5">HYN0043</strain>
    </source>
</reference>
<dbReference type="InterPro" id="IPR032508">
    <property type="entry name" value="FecR_C"/>
</dbReference>
<proteinExistence type="predicted"/>
<name>A0A494VHK7_9SPHI</name>
<dbReference type="AlphaFoldDB" id="A0A494VHK7"/>
<keyword evidence="5" id="KW-1185">Reference proteome</keyword>
<dbReference type="PANTHER" id="PTHR30273">
    <property type="entry name" value="PERIPLASMIC SIGNAL SENSOR AND SIGMA FACTOR ACTIVATOR FECR-RELATED"/>
    <property type="match status" value="1"/>
</dbReference>
<evidence type="ECO:0000259" key="3">
    <source>
        <dbReference type="Pfam" id="PF16344"/>
    </source>
</evidence>
<evidence type="ECO:0000313" key="4">
    <source>
        <dbReference type="EMBL" id="AYL94217.1"/>
    </source>
</evidence>
<evidence type="ECO:0000259" key="2">
    <source>
        <dbReference type="Pfam" id="PF04773"/>
    </source>
</evidence>
<organism evidence="4 5">
    <name type="scientific">Mucilaginibacter celer</name>
    <dbReference type="NCBI Taxonomy" id="2305508"/>
    <lineage>
        <taxon>Bacteria</taxon>
        <taxon>Pseudomonadati</taxon>
        <taxon>Bacteroidota</taxon>
        <taxon>Sphingobacteriia</taxon>
        <taxon>Sphingobacteriales</taxon>
        <taxon>Sphingobacteriaceae</taxon>
        <taxon>Mucilaginibacter</taxon>
    </lineage>
</organism>
<evidence type="ECO:0000256" key="1">
    <source>
        <dbReference type="SAM" id="Phobius"/>
    </source>
</evidence>
<dbReference type="Gene3D" id="3.55.50.30">
    <property type="match status" value="1"/>
</dbReference>
<dbReference type="OrthoDB" id="1099963at2"/>
<dbReference type="Proteomes" id="UP000270046">
    <property type="component" value="Chromosome"/>
</dbReference>
<dbReference type="GO" id="GO:0016989">
    <property type="term" value="F:sigma factor antagonist activity"/>
    <property type="evidence" value="ECO:0007669"/>
    <property type="project" value="TreeGrafter"/>
</dbReference>
<dbReference type="InterPro" id="IPR012373">
    <property type="entry name" value="Ferrdict_sens_TM"/>
</dbReference>
<dbReference type="EMBL" id="CP032869">
    <property type="protein sequence ID" value="AYL94217.1"/>
    <property type="molecule type" value="Genomic_DNA"/>
</dbReference>
<sequence length="371" mass="41408">MEKKQLKGLFKKYHEGTCTEEEKTLLENWYLQYNEHETGLSTRKIGAVGRRIFRELPGNESSFLRIGVVITLAAVLIGLLISVTVKLIFDDPSKKGIAAVHDISPGSNKAVLTLADGERIDLKKAVNGEIASQGNIRIVKNADGELTYRNGRNMPPGETLFNTISTPNSGQWFVVLPDGTRVWLNNTSSFTYPASFVDQKERVVQLSGEAYFEVAKDKAHPFIVRTSQQEIRVLGTHFNINSFADELSVKTTLLEGSVKVMLSARQVTKILRPGQQSVLSDNNLTIRAVDPQQAVAWKNGYFRFNNETIRGIMRQLARWYDIEVGYEGPVSTEGLNGKVSRYKNISQVLKALEATGTVRFKVAGRRVTVMK</sequence>
<keyword evidence="1" id="KW-0472">Membrane</keyword>